<organism evidence="2 3">
    <name type="scientific">Candidatus Niyogibacteria bacterium RIFCSPLOWO2_01_FULL_45_48</name>
    <dbReference type="NCBI Taxonomy" id="1801724"/>
    <lineage>
        <taxon>Bacteria</taxon>
        <taxon>Candidatus Niyogiibacteriota</taxon>
    </lineage>
</organism>
<accession>A0A1G2EZA3</accession>
<dbReference type="PANTHER" id="PTHR31157:SF1">
    <property type="entry name" value="SCP DOMAIN-CONTAINING PROTEIN"/>
    <property type="match status" value="1"/>
</dbReference>
<dbReference type="InterPro" id="IPR014044">
    <property type="entry name" value="CAP_dom"/>
</dbReference>
<dbReference type="CDD" id="cd05379">
    <property type="entry name" value="CAP_bacterial"/>
    <property type="match status" value="1"/>
</dbReference>
<dbReference type="SUPFAM" id="SSF55797">
    <property type="entry name" value="PR-1-like"/>
    <property type="match status" value="1"/>
</dbReference>
<feature type="domain" description="SCP" evidence="1">
    <location>
        <begin position="100"/>
        <end position="210"/>
    </location>
</feature>
<gene>
    <name evidence="2" type="ORF">A2931_03410</name>
</gene>
<sequence length="307" mass="33609">MLRIKYLILGLGLAVLTAGLFFVRQSDAPSPVLSETLPEIIEAPGEPMPAPPSAPIVMPETKKEVSAPPPLRLAESEPAPAIEPAPKIVLNQQTVIAWTNIQRVKSGLVSLKENSRLNAAAEAKIKDMFENQYFEHQSPSGKGAGDLAEDFGYEFLAVGENLALGNFPSDENLVEAWMASPGHRANILNTSYEEIGVAVGEGAFEGKTTWLAVQHFGRPLSDCPYPNQDIEKEIDKNRTHMAGLREALDALRTEIDSTEPKNGEAYIKKIEQYNLMATEYNFFVETTKAMIGIYNSQVTEFNLCAGT</sequence>
<name>A0A1G2EZA3_9BACT</name>
<dbReference type="InterPro" id="IPR035940">
    <property type="entry name" value="CAP_sf"/>
</dbReference>
<protein>
    <recommendedName>
        <fullName evidence="1">SCP domain-containing protein</fullName>
    </recommendedName>
</protein>
<evidence type="ECO:0000313" key="3">
    <source>
        <dbReference type="Proteomes" id="UP000177486"/>
    </source>
</evidence>
<reference evidence="2 3" key="1">
    <citation type="journal article" date="2016" name="Nat. Commun.">
        <title>Thousands of microbial genomes shed light on interconnected biogeochemical processes in an aquifer system.</title>
        <authorList>
            <person name="Anantharaman K."/>
            <person name="Brown C.T."/>
            <person name="Hug L.A."/>
            <person name="Sharon I."/>
            <person name="Castelle C.J."/>
            <person name="Probst A.J."/>
            <person name="Thomas B.C."/>
            <person name="Singh A."/>
            <person name="Wilkins M.J."/>
            <person name="Karaoz U."/>
            <person name="Brodie E.L."/>
            <person name="Williams K.H."/>
            <person name="Hubbard S.S."/>
            <person name="Banfield J.F."/>
        </authorList>
    </citation>
    <scope>NUCLEOTIDE SEQUENCE [LARGE SCALE GENOMIC DNA]</scope>
</reference>
<evidence type="ECO:0000259" key="1">
    <source>
        <dbReference type="Pfam" id="PF00188"/>
    </source>
</evidence>
<dbReference type="Pfam" id="PF00188">
    <property type="entry name" value="CAP"/>
    <property type="match status" value="1"/>
</dbReference>
<dbReference type="PANTHER" id="PTHR31157">
    <property type="entry name" value="SCP DOMAIN-CONTAINING PROTEIN"/>
    <property type="match status" value="1"/>
</dbReference>
<dbReference type="AlphaFoldDB" id="A0A1G2EZA3"/>
<dbReference type="EMBL" id="MHMQ01000008">
    <property type="protein sequence ID" value="OGZ31027.1"/>
    <property type="molecule type" value="Genomic_DNA"/>
</dbReference>
<dbReference type="Gene3D" id="3.40.33.10">
    <property type="entry name" value="CAP"/>
    <property type="match status" value="1"/>
</dbReference>
<dbReference type="Proteomes" id="UP000177486">
    <property type="component" value="Unassembled WGS sequence"/>
</dbReference>
<comment type="caution">
    <text evidence="2">The sequence shown here is derived from an EMBL/GenBank/DDBJ whole genome shotgun (WGS) entry which is preliminary data.</text>
</comment>
<proteinExistence type="predicted"/>
<evidence type="ECO:0000313" key="2">
    <source>
        <dbReference type="EMBL" id="OGZ31027.1"/>
    </source>
</evidence>